<evidence type="ECO:0000313" key="13">
    <source>
        <dbReference type="Proteomes" id="UP000460718"/>
    </source>
</evidence>
<keyword evidence="9" id="KW-1185">Reference proteome</keyword>
<dbReference type="Proteomes" id="UP000429523">
    <property type="component" value="Unassembled WGS sequence"/>
</dbReference>
<comment type="caution">
    <text evidence="4">The sequence shown here is derived from an EMBL/GenBank/DDBJ whole genome shotgun (WGS) entry which is preliminary data.</text>
</comment>
<evidence type="ECO:0000313" key="12">
    <source>
        <dbReference type="Proteomes" id="UP000440732"/>
    </source>
</evidence>
<dbReference type="AlphaFoldDB" id="A0A6A3S309"/>
<dbReference type="EMBL" id="QXGE01002097">
    <property type="protein sequence ID" value="KAE9284961.1"/>
    <property type="molecule type" value="Genomic_DNA"/>
</dbReference>
<reference evidence="8 9" key="1">
    <citation type="submission" date="2018-08" db="EMBL/GenBank/DDBJ databases">
        <title>Genomic investigation of the strawberry pathogen Phytophthora fragariae indicates pathogenicity is determined by transcriptional variation in three key races.</title>
        <authorList>
            <person name="Adams T.M."/>
            <person name="Armitage A.D."/>
            <person name="Sobczyk M.K."/>
            <person name="Bates H.J."/>
            <person name="Dunwell J.M."/>
            <person name="Nellist C.F."/>
            <person name="Harrison R.J."/>
        </authorList>
    </citation>
    <scope>NUCLEOTIDE SEQUENCE [LARGE SCALE GENOMIC DNA]</scope>
    <source>
        <strain evidence="7 10">A4</strain>
        <strain evidence="5 11">BC-1</strain>
        <strain evidence="6 9">NOV-27</strain>
        <strain evidence="4 12">NOV-5</strain>
        <strain evidence="2 8">NOV-9</strain>
        <strain evidence="3 13">SCRP245</strain>
    </source>
</reference>
<dbReference type="Proteomes" id="UP000433483">
    <property type="component" value="Unassembled WGS sequence"/>
</dbReference>
<evidence type="ECO:0000313" key="7">
    <source>
        <dbReference type="EMBL" id="KAE9284961.1"/>
    </source>
</evidence>
<gene>
    <name evidence="7" type="ORF">PF001_g22129</name>
    <name evidence="5" type="ORF">PF002_g29152</name>
    <name evidence="6" type="ORF">PF005_g23138</name>
    <name evidence="4" type="ORF">PF006_g21001</name>
    <name evidence="2" type="ORF">PF009_g23824</name>
    <name evidence="3" type="ORF">PF011_g26376</name>
</gene>
<dbReference type="Proteomes" id="UP000460718">
    <property type="component" value="Unassembled WGS sequence"/>
</dbReference>
<feature type="region of interest" description="Disordered" evidence="1">
    <location>
        <begin position="46"/>
        <end position="143"/>
    </location>
</feature>
<proteinExistence type="predicted"/>
<evidence type="ECO:0000313" key="6">
    <source>
        <dbReference type="EMBL" id="KAE9180783.1"/>
    </source>
</evidence>
<name>A0A6A3S309_9STRA</name>
<evidence type="ECO:0000313" key="4">
    <source>
        <dbReference type="EMBL" id="KAE9107891.1"/>
    </source>
</evidence>
<evidence type="ECO:0000313" key="10">
    <source>
        <dbReference type="Proteomes" id="UP000437068"/>
    </source>
</evidence>
<dbReference type="Proteomes" id="UP000440367">
    <property type="component" value="Unassembled WGS sequence"/>
</dbReference>
<dbReference type="EMBL" id="QXGF01002142">
    <property type="protein sequence ID" value="KAE8925984.1"/>
    <property type="molecule type" value="Genomic_DNA"/>
</dbReference>
<evidence type="ECO:0000313" key="3">
    <source>
        <dbReference type="EMBL" id="KAE8970535.1"/>
    </source>
</evidence>
<feature type="compositionally biased region" description="Basic and acidic residues" evidence="1">
    <location>
        <begin position="46"/>
        <end position="63"/>
    </location>
</feature>
<evidence type="ECO:0000313" key="5">
    <source>
        <dbReference type="EMBL" id="KAE9174064.1"/>
    </source>
</evidence>
<organism evidence="4 12">
    <name type="scientific">Phytophthora fragariae</name>
    <dbReference type="NCBI Taxonomy" id="53985"/>
    <lineage>
        <taxon>Eukaryota</taxon>
        <taxon>Sar</taxon>
        <taxon>Stramenopiles</taxon>
        <taxon>Oomycota</taxon>
        <taxon>Peronosporomycetes</taxon>
        <taxon>Peronosporales</taxon>
        <taxon>Peronosporaceae</taxon>
        <taxon>Phytophthora</taxon>
    </lineage>
</organism>
<dbReference type="Proteomes" id="UP000440732">
    <property type="component" value="Unassembled WGS sequence"/>
</dbReference>
<accession>A0A6A3S309</accession>
<sequence>MLKASIQYWIDPSGRCTSDADDQLGETVELAVGCRQYWRERLGRTRCGRSDHCSGSHSPDRRPASCQRELVTEGGWRAAEKLEASDTENRPVPLPTQTGEPRSTLGTDPRCSPEVVDARPRIQEPQEARGRVEKQSEARRHAD</sequence>
<evidence type="ECO:0000313" key="8">
    <source>
        <dbReference type="Proteomes" id="UP000429523"/>
    </source>
</evidence>
<dbReference type="EMBL" id="QXGA01001893">
    <property type="protein sequence ID" value="KAE9107891.1"/>
    <property type="molecule type" value="Genomic_DNA"/>
</dbReference>
<evidence type="ECO:0000313" key="2">
    <source>
        <dbReference type="EMBL" id="KAE8925984.1"/>
    </source>
</evidence>
<evidence type="ECO:0000313" key="11">
    <source>
        <dbReference type="Proteomes" id="UP000440367"/>
    </source>
</evidence>
<dbReference type="EMBL" id="QXGD01003857">
    <property type="protein sequence ID" value="KAE9174064.1"/>
    <property type="molecule type" value="Genomic_DNA"/>
</dbReference>
<protein>
    <submittedName>
        <fullName evidence="4">Uncharacterized protein</fullName>
    </submittedName>
</protein>
<evidence type="ECO:0000313" key="9">
    <source>
        <dbReference type="Proteomes" id="UP000433483"/>
    </source>
</evidence>
<evidence type="ECO:0000256" key="1">
    <source>
        <dbReference type="SAM" id="MobiDB-lite"/>
    </source>
</evidence>
<dbReference type="OrthoDB" id="139737at2759"/>
<dbReference type="EMBL" id="QXGB01002164">
    <property type="protein sequence ID" value="KAE9180783.1"/>
    <property type="molecule type" value="Genomic_DNA"/>
</dbReference>
<feature type="compositionally biased region" description="Basic and acidic residues" evidence="1">
    <location>
        <begin position="78"/>
        <end position="89"/>
    </location>
</feature>
<dbReference type="EMBL" id="QXFW01003479">
    <property type="protein sequence ID" value="KAE8970535.1"/>
    <property type="molecule type" value="Genomic_DNA"/>
</dbReference>
<feature type="compositionally biased region" description="Basic and acidic residues" evidence="1">
    <location>
        <begin position="116"/>
        <end position="143"/>
    </location>
</feature>
<feature type="compositionally biased region" description="Polar residues" evidence="1">
    <location>
        <begin position="95"/>
        <end position="106"/>
    </location>
</feature>
<dbReference type="Proteomes" id="UP000437068">
    <property type="component" value="Unassembled WGS sequence"/>
</dbReference>